<evidence type="ECO:0000313" key="3">
    <source>
        <dbReference type="Proteomes" id="UP000481153"/>
    </source>
</evidence>
<feature type="transmembrane region" description="Helical" evidence="1">
    <location>
        <begin position="169"/>
        <end position="189"/>
    </location>
</feature>
<evidence type="ECO:0000313" key="2">
    <source>
        <dbReference type="EMBL" id="KAF0723598.1"/>
    </source>
</evidence>
<evidence type="ECO:0000256" key="1">
    <source>
        <dbReference type="SAM" id="Phobius"/>
    </source>
</evidence>
<feature type="transmembrane region" description="Helical" evidence="1">
    <location>
        <begin position="315"/>
        <end position="336"/>
    </location>
</feature>
<dbReference type="VEuPathDB" id="FungiDB:AeMF1_006360"/>
<dbReference type="AlphaFoldDB" id="A0A6G0WBC2"/>
<feature type="transmembrane region" description="Helical" evidence="1">
    <location>
        <begin position="201"/>
        <end position="223"/>
    </location>
</feature>
<reference evidence="2 3" key="1">
    <citation type="submission" date="2019-07" db="EMBL/GenBank/DDBJ databases">
        <title>Genomics analysis of Aphanomyces spp. identifies a new class of oomycete effector associated with host adaptation.</title>
        <authorList>
            <person name="Gaulin E."/>
        </authorList>
    </citation>
    <scope>NUCLEOTIDE SEQUENCE [LARGE SCALE GENOMIC DNA]</scope>
    <source>
        <strain evidence="2 3">ATCC 201684</strain>
    </source>
</reference>
<protein>
    <submittedName>
        <fullName evidence="2">Uncharacterized protein</fullName>
    </submittedName>
</protein>
<feature type="transmembrane region" description="Helical" evidence="1">
    <location>
        <begin position="235"/>
        <end position="253"/>
    </location>
</feature>
<gene>
    <name evidence="2" type="ORF">Ae201684_017565</name>
</gene>
<keyword evidence="1" id="KW-1133">Transmembrane helix</keyword>
<keyword evidence="1" id="KW-0472">Membrane</keyword>
<dbReference type="EMBL" id="VJMJ01000301">
    <property type="protein sequence ID" value="KAF0723598.1"/>
    <property type="molecule type" value="Genomic_DNA"/>
</dbReference>
<accession>A0A6G0WBC2</accession>
<proteinExistence type="predicted"/>
<name>A0A6G0WBC2_9STRA</name>
<organism evidence="2 3">
    <name type="scientific">Aphanomyces euteiches</name>
    <dbReference type="NCBI Taxonomy" id="100861"/>
    <lineage>
        <taxon>Eukaryota</taxon>
        <taxon>Sar</taxon>
        <taxon>Stramenopiles</taxon>
        <taxon>Oomycota</taxon>
        <taxon>Saprolegniomycetes</taxon>
        <taxon>Saprolegniales</taxon>
        <taxon>Verrucalvaceae</taxon>
        <taxon>Aphanomyces</taxon>
    </lineage>
</organism>
<feature type="transmembrane region" description="Helical" evidence="1">
    <location>
        <begin position="85"/>
        <end position="106"/>
    </location>
</feature>
<comment type="caution">
    <text evidence="2">The sequence shown here is derived from an EMBL/GenBank/DDBJ whole genome shotgun (WGS) entry which is preliminary data.</text>
</comment>
<feature type="transmembrane region" description="Helical" evidence="1">
    <location>
        <begin position="55"/>
        <end position="73"/>
    </location>
</feature>
<keyword evidence="3" id="KW-1185">Reference proteome</keyword>
<dbReference type="Proteomes" id="UP000481153">
    <property type="component" value="Unassembled WGS sequence"/>
</dbReference>
<sequence length="337" mass="38119">MALPALPVETVECPKKKFNDARARTSTNDVEKVRQDSTLVPRINFSKPTLFLARFKHAFCAIYFTLYCMLYMVSTPRDLQAIQAYQPKLVGVLMGFLGLLHAYGLVRTFRRRRRSSPAAAKGPWPSVLCVQTFAKWLTESKQLPLFHSIEVVCHSYQAYRMSFYLVDHMAAFSFAAVTSLYCLVIPWWLFASDTFVRKSLVFFIASALSFVLATAFPIGLYVSRAFQYVFVDPQLRLDSAFITTIMLLGRYLVVSSPLDLMTKLTQQLLSFLAVCRLADLLRPPRTSTTTTTSAIESRARLIDSFGLQFTNHRLLILYLVVNLVWGAVILLCAGLAM</sequence>
<keyword evidence="1" id="KW-0812">Transmembrane</keyword>